<organism evidence="7 8">
    <name type="scientific">Oceanicella actignis</name>
    <dbReference type="NCBI Taxonomy" id="1189325"/>
    <lineage>
        <taxon>Bacteria</taxon>
        <taxon>Pseudomonadati</taxon>
        <taxon>Pseudomonadota</taxon>
        <taxon>Alphaproteobacteria</taxon>
        <taxon>Rhodobacterales</taxon>
        <taxon>Paracoccaceae</taxon>
        <taxon>Oceanicella</taxon>
    </lineage>
</organism>
<accession>A0A1M7TR89</accession>
<dbReference type="FunFam" id="3.30.1390.10:FF:000001">
    <property type="entry name" value="50S ribosomal protein L7/L12"/>
    <property type="match status" value="1"/>
</dbReference>
<dbReference type="InterPro" id="IPR036235">
    <property type="entry name" value="Ribosomal_bL12_oligo_N_sf"/>
</dbReference>
<dbReference type="SUPFAM" id="SSF48300">
    <property type="entry name" value="Ribosomal protein L7/12, oligomerisation (N-terminal) domain"/>
    <property type="match status" value="1"/>
</dbReference>
<keyword evidence="3 4" id="KW-0687">Ribonucleoprotein</keyword>
<dbReference type="Pfam" id="PF16320">
    <property type="entry name" value="Ribosomal_L12_N"/>
    <property type="match status" value="1"/>
</dbReference>
<evidence type="ECO:0000259" key="5">
    <source>
        <dbReference type="Pfam" id="PF00542"/>
    </source>
</evidence>
<dbReference type="PANTHER" id="PTHR45987">
    <property type="entry name" value="39S RIBOSOMAL PROTEIN L12"/>
    <property type="match status" value="1"/>
</dbReference>
<sequence length="126" mass="13214">MADLKKLAEELVNLTLIEANELKNILKEEYGIEPAAGGAVVMAGPAGDAGGAAEEEKTEFDVILVSAGDKKINVIKEVRAITGLGLKEAKELVEAGGKAVKEGVSKDEAEEIKKKLEEAGAKVELK</sequence>
<keyword evidence="2 4" id="KW-0689">Ribosomal protein</keyword>
<dbReference type="InterPro" id="IPR013823">
    <property type="entry name" value="Ribosomal_bL12_C"/>
</dbReference>
<dbReference type="AlphaFoldDB" id="A0A1M7TR89"/>
<dbReference type="GO" id="GO:0006412">
    <property type="term" value="P:translation"/>
    <property type="evidence" value="ECO:0007669"/>
    <property type="project" value="UniProtKB-UniRule"/>
</dbReference>
<dbReference type="Pfam" id="PF00542">
    <property type="entry name" value="Ribosomal_L12"/>
    <property type="match status" value="1"/>
</dbReference>
<dbReference type="Gene3D" id="3.30.1390.10">
    <property type="match status" value="1"/>
</dbReference>
<dbReference type="HAMAP" id="MF_00368">
    <property type="entry name" value="Ribosomal_bL12"/>
    <property type="match status" value="1"/>
</dbReference>
<keyword evidence="8" id="KW-1185">Reference proteome</keyword>
<dbReference type="OrthoDB" id="9811748at2"/>
<dbReference type="STRING" id="1189325.SAMN04488119_109114"/>
<protein>
    <recommendedName>
        <fullName evidence="4">Large ribosomal subunit protein bL12</fullName>
    </recommendedName>
</protein>
<evidence type="ECO:0000259" key="6">
    <source>
        <dbReference type="Pfam" id="PF16320"/>
    </source>
</evidence>
<dbReference type="GO" id="GO:0003735">
    <property type="term" value="F:structural constituent of ribosome"/>
    <property type="evidence" value="ECO:0007669"/>
    <property type="project" value="InterPro"/>
</dbReference>
<gene>
    <name evidence="4" type="primary">rplL</name>
    <name evidence="7" type="ORF">SAMN05216200_1098</name>
</gene>
<dbReference type="Proteomes" id="UP000184066">
    <property type="component" value="Unassembled WGS sequence"/>
</dbReference>
<evidence type="ECO:0000313" key="7">
    <source>
        <dbReference type="EMBL" id="SHN73261.1"/>
    </source>
</evidence>
<dbReference type="GO" id="GO:0022625">
    <property type="term" value="C:cytosolic large ribosomal subunit"/>
    <property type="evidence" value="ECO:0007669"/>
    <property type="project" value="TreeGrafter"/>
</dbReference>
<dbReference type="PANTHER" id="PTHR45987:SF4">
    <property type="entry name" value="LARGE RIBOSOMAL SUBUNIT PROTEIN BL12M"/>
    <property type="match status" value="1"/>
</dbReference>
<proteinExistence type="inferred from homology"/>
<dbReference type="InterPro" id="IPR000206">
    <property type="entry name" value="Ribosomal_bL12"/>
</dbReference>
<evidence type="ECO:0000256" key="3">
    <source>
        <dbReference type="ARBA" id="ARBA00023274"/>
    </source>
</evidence>
<dbReference type="NCBIfam" id="TIGR00855">
    <property type="entry name" value="L12"/>
    <property type="match status" value="1"/>
</dbReference>
<dbReference type="InterPro" id="IPR014719">
    <property type="entry name" value="Ribosomal_bL12_C/ClpS-like"/>
</dbReference>
<comment type="function">
    <text evidence="4">Forms part of the ribosomal stalk which helps the ribosome interact with GTP-bound translation factors. Is thus essential for accurate translation.</text>
</comment>
<dbReference type="Gene3D" id="1.20.5.710">
    <property type="entry name" value="Single helix bin"/>
    <property type="match status" value="1"/>
</dbReference>
<dbReference type="GO" id="GO:0003729">
    <property type="term" value="F:mRNA binding"/>
    <property type="evidence" value="ECO:0007669"/>
    <property type="project" value="TreeGrafter"/>
</dbReference>
<comment type="subunit">
    <text evidence="4">Homodimer. Part of the ribosomal stalk of the 50S ribosomal subunit. Forms a multimeric L10(L12)X complex, where L10 forms an elongated spine to which 2 to 4 L12 dimers bind in a sequential fashion. Binds GTP-bound translation factors.</text>
</comment>
<evidence type="ECO:0000256" key="1">
    <source>
        <dbReference type="ARBA" id="ARBA00007197"/>
    </source>
</evidence>
<feature type="domain" description="Large ribosomal subunit protein bL12 oligomerization" evidence="6">
    <location>
        <begin position="5"/>
        <end position="52"/>
    </location>
</feature>
<dbReference type="CDD" id="cd00387">
    <property type="entry name" value="Ribosomal_L7_L12"/>
    <property type="match status" value="1"/>
</dbReference>
<dbReference type="EMBL" id="FRDL01000009">
    <property type="protein sequence ID" value="SHN73261.1"/>
    <property type="molecule type" value="Genomic_DNA"/>
</dbReference>
<name>A0A1M7TR89_9RHOB</name>
<evidence type="ECO:0000313" key="8">
    <source>
        <dbReference type="Proteomes" id="UP000184066"/>
    </source>
</evidence>
<dbReference type="RefSeq" id="WP_072747969.1">
    <property type="nucleotide sequence ID" value="NZ_FOHL01000009.1"/>
</dbReference>
<evidence type="ECO:0000256" key="2">
    <source>
        <dbReference type="ARBA" id="ARBA00022980"/>
    </source>
</evidence>
<reference evidence="7 8" key="1">
    <citation type="submission" date="2016-12" db="EMBL/GenBank/DDBJ databases">
        <authorList>
            <person name="Song W.-J."/>
            <person name="Kurnit D.M."/>
        </authorList>
    </citation>
    <scope>NUCLEOTIDE SEQUENCE [LARGE SCALE GENOMIC DNA]</scope>
    <source>
        <strain evidence="7 8">CGMCC 1.10808</strain>
    </source>
</reference>
<comment type="similarity">
    <text evidence="1 4">Belongs to the bacterial ribosomal protein bL12 family.</text>
</comment>
<dbReference type="SUPFAM" id="SSF54736">
    <property type="entry name" value="ClpS-like"/>
    <property type="match status" value="1"/>
</dbReference>
<dbReference type="InterPro" id="IPR008932">
    <property type="entry name" value="Ribosomal_bL12_oligo"/>
</dbReference>
<evidence type="ECO:0000256" key="4">
    <source>
        <dbReference type="HAMAP-Rule" id="MF_00368"/>
    </source>
</evidence>
<feature type="domain" description="Large ribosomal subunit protein bL12 C-terminal" evidence="5">
    <location>
        <begin position="60"/>
        <end position="126"/>
    </location>
</feature>